<dbReference type="SUPFAM" id="SSF46689">
    <property type="entry name" value="Homeodomain-like"/>
    <property type="match status" value="1"/>
</dbReference>
<organism evidence="6 7">
    <name type="scientific">Sunxiuqinia elliptica</name>
    <dbReference type="NCBI Taxonomy" id="655355"/>
    <lineage>
        <taxon>Bacteria</taxon>
        <taxon>Pseudomonadati</taxon>
        <taxon>Bacteroidota</taxon>
        <taxon>Bacteroidia</taxon>
        <taxon>Marinilabiliales</taxon>
        <taxon>Prolixibacteraceae</taxon>
        <taxon>Sunxiuqinia</taxon>
    </lineage>
</organism>
<dbReference type="Proteomes" id="UP000198964">
    <property type="component" value="Unassembled WGS sequence"/>
</dbReference>
<dbReference type="PROSITE" id="PS50977">
    <property type="entry name" value="HTH_TETR_2"/>
    <property type="match status" value="1"/>
</dbReference>
<proteinExistence type="predicted"/>
<evidence type="ECO:0000313" key="6">
    <source>
        <dbReference type="EMBL" id="SFF64506.1"/>
    </source>
</evidence>
<dbReference type="InterPro" id="IPR001647">
    <property type="entry name" value="HTH_TetR"/>
</dbReference>
<evidence type="ECO:0000256" key="1">
    <source>
        <dbReference type="ARBA" id="ARBA00023015"/>
    </source>
</evidence>
<evidence type="ECO:0000256" key="3">
    <source>
        <dbReference type="ARBA" id="ARBA00023163"/>
    </source>
</evidence>
<protein>
    <submittedName>
        <fullName evidence="6">Transcriptional regulator, TetR family</fullName>
    </submittedName>
</protein>
<dbReference type="STRING" id="655355.SAMN05216283_111131"/>
<evidence type="ECO:0000256" key="4">
    <source>
        <dbReference type="PROSITE-ProRule" id="PRU00335"/>
    </source>
</evidence>
<evidence type="ECO:0000256" key="2">
    <source>
        <dbReference type="ARBA" id="ARBA00023125"/>
    </source>
</evidence>
<feature type="domain" description="HTH tetR-type" evidence="5">
    <location>
        <begin position="2"/>
        <end position="62"/>
    </location>
</feature>
<dbReference type="InterPro" id="IPR036271">
    <property type="entry name" value="Tet_transcr_reg_TetR-rel_C_sf"/>
</dbReference>
<dbReference type="Pfam" id="PF00440">
    <property type="entry name" value="TetR_N"/>
    <property type="match status" value="1"/>
</dbReference>
<feature type="DNA-binding region" description="H-T-H motif" evidence="4">
    <location>
        <begin position="25"/>
        <end position="44"/>
    </location>
</feature>
<dbReference type="PANTHER" id="PTHR47506">
    <property type="entry name" value="TRANSCRIPTIONAL REGULATORY PROTEIN"/>
    <property type="match status" value="1"/>
</dbReference>
<dbReference type="SUPFAM" id="SSF48498">
    <property type="entry name" value="Tetracyclin repressor-like, C-terminal domain"/>
    <property type="match status" value="1"/>
</dbReference>
<reference evidence="6 7" key="1">
    <citation type="submission" date="2016-10" db="EMBL/GenBank/DDBJ databases">
        <authorList>
            <person name="de Groot N.N."/>
        </authorList>
    </citation>
    <scope>NUCLEOTIDE SEQUENCE [LARGE SCALE GENOMIC DNA]</scope>
    <source>
        <strain evidence="6 7">CGMCC 1.9156</strain>
    </source>
</reference>
<keyword evidence="7" id="KW-1185">Reference proteome</keyword>
<evidence type="ECO:0000313" key="7">
    <source>
        <dbReference type="Proteomes" id="UP000198964"/>
    </source>
</evidence>
<accession>A0A1I2KHT6</accession>
<dbReference type="InterPro" id="IPR009057">
    <property type="entry name" value="Homeodomain-like_sf"/>
</dbReference>
<dbReference type="Gene3D" id="1.10.357.10">
    <property type="entry name" value="Tetracycline Repressor, domain 2"/>
    <property type="match status" value="1"/>
</dbReference>
<keyword evidence="1" id="KW-0805">Transcription regulation</keyword>
<dbReference type="PANTHER" id="PTHR47506:SF1">
    <property type="entry name" value="HTH-TYPE TRANSCRIPTIONAL REGULATOR YJDC"/>
    <property type="match status" value="1"/>
</dbReference>
<name>A0A1I2KHT6_9BACT</name>
<keyword evidence="2 4" id="KW-0238">DNA-binding</keyword>
<gene>
    <name evidence="6" type="ORF">SAMN05216283_111131</name>
</gene>
<dbReference type="PRINTS" id="PR00455">
    <property type="entry name" value="HTHTETR"/>
</dbReference>
<dbReference type="GO" id="GO:0003677">
    <property type="term" value="F:DNA binding"/>
    <property type="evidence" value="ECO:0007669"/>
    <property type="project" value="UniProtKB-UniRule"/>
</dbReference>
<sequence>MSVTRERIMELAEELILTKGYNAFSYQDISSELGIKNAAIHYYFPSKANLGTSIVKNNFLRFEEMIENMDIRKFDEVKQLESFLRVYVKSAREQKICVIGSLGPDFNTLPEASQKELQKMTNRIIDWLTKLLETGRYNGVFAFKGDAHNRALLVLSTMIASLQMARVLDKQAFKDIHQSLIDDLIA</sequence>
<dbReference type="RefSeq" id="WP_093921132.1">
    <property type="nucleotide sequence ID" value="NZ_FONW01000011.1"/>
</dbReference>
<evidence type="ECO:0000259" key="5">
    <source>
        <dbReference type="PROSITE" id="PS50977"/>
    </source>
</evidence>
<dbReference type="AlphaFoldDB" id="A0A1I2KHT6"/>
<dbReference type="EMBL" id="FONW01000011">
    <property type="protein sequence ID" value="SFF64506.1"/>
    <property type="molecule type" value="Genomic_DNA"/>
</dbReference>
<keyword evidence="3" id="KW-0804">Transcription</keyword>